<evidence type="ECO:0000313" key="3">
    <source>
        <dbReference type="EMBL" id="KIV96561.1"/>
    </source>
</evidence>
<name>A0A0D1Y799_EXOME</name>
<dbReference type="Pfam" id="PF00651">
    <property type="entry name" value="BTB"/>
    <property type="match status" value="1"/>
</dbReference>
<gene>
    <name evidence="3" type="ORF">PV10_00410</name>
</gene>
<dbReference type="Gene3D" id="3.30.710.10">
    <property type="entry name" value="Potassium Channel Kv1.1, Chain A"/>
    <property type="match status" value="1"/>
</dbReference>
<reference evidence="3 4" key="1">
    <citation type="submission" date="2015-01" db="EMBL/GenBank/DDBJ databases">
        <title>The Genome Sequence of Exophiala mesophila CBS40295.</title>
        <authorList>
            <consortium name="The Broad Institute Genomics Platform"/>
            <person name="Cuomo C."/>
            <person name="de Hoog S."/>
            <person name="Gorbushina A."/>
            <person name="Stielow B."/>
            <person name="Teixiera M."/>
            <person name="Abouelleil A."/>
            <person name="Chapman S.B."/>
            <person name="Priest M."/>
            <person name="Young S.K."/>
            <person name="Wortman J."/>
            <person name="Nusbaum C."/>
            <person name="Birren B."/>
        </authorList>
    </citation>
    <scope>NUCLEOTIDE SEQUENCE [LARGE SCALE GENOMIC DNA]</scope>
    <source>
        <strain evidence="3 4">CBS 40295</strain>
    </source>
</reference>
<dbReference type="VEuPathDB" id="FungiDB:PV10_00410"/>
<evidence type="ECO:0000256" key="1">
    <source>
        <dbReference type="SAM" id="MobiDB-lite"/>
    </source>
</evidence>
<dbReference type="HOGENOM" id="CLU_773944_0_0_1"/>
<dbReference type="InterPro" id="IPR000210">
    <property type="entry name" value="BTB/POZ_dom"/>
</dbReference>
<proteinExistence type="predicted"/>
<evidence type="ECO:0000259" key="2">
    <source>
        <dbReference type="PROSITE" id="PS50097"/>
    </source>
</evidence>
<feature type="region of interest" description="Disordered" evidence="1">
    <location>
        <begin position="338"/>
        <end position="358"/>
    </location>
</feature>
<feature type="domain" description="BTB" evidence="2">
    <location>
        <begin position="173"/>
        <end position="242"/>
    </location>
</feature>
<dbReference type="AlphaFoldDB" id="A0A0D1Y799"/>
<feature type="region of interest" description="Disordered" evidence="1">
    <location>
        <begin position="1"/>
        <end position="29"/>
    </location>
</feature>
<sequence length="358" mass="40087">MSGHPNNDAYTGFAGEGDRNIGNPNDLNQPLHFASEPPIRFVNGMPQPPVGEDFDRELVIVDQIRANDFFNQASNNVMQADDVFRNDPLRTLFDFDVLYPGVQPPKRPAEPIPEQRVVRQRLEAPQPQPEFHPRPVFRVEAQLPRQNAQVLANVPVPANGPRGLSVAECFKTPLVTLLVGHDGTRIQAHKGFLDKCAYFRKKFAETTSANNSHTELKLEDETPEGIYTVLSWLYVGTYEAKAADRRDTIAYRNYLSGVISDYGLASMYDLPDIRTQILAKNKDIQDVSWAHLTMANDRRLRGTRLWRCMMLSIRGETVSGARNIEHLLGDALADTAAGSDEHEVKSEGGGPELDMFTF</sequence>
<dbReference type="EMBL" id="KN847520">
    <property type="protein sequence ID" value="KIV96561.1"/>
    <property type="molecule type" value="Genomic_DNA"/>
</dbReference>
<protein>
    <recommendedName>
        <fullName evidence="2">BTB domain-containing protein</fullName>
    </recommendedName>
</protein>
<dbReference type="RefSeq" id="XP_016228135.1">
    <property type="nucleotide sequence ID" value="XM_016364486.1"/>
</dbReference>
<dbReference type="GeneID" id="27318255"/>
<dbReference type="PROSITE" id="PS50097">
    <property type="entry name" value="BTB"/>
    <property type="match status" value="1"/>
</dbReference>
<dbReference type="SUPFAM" id="SSF54695">
    <property type="entry name" value="POZ domain"/>
    <property type="match status" value="1"/>
</dbReference>
<evidence type="ECO:0000313" key="4">
    <source>
        <dbReference type="Proteomes" id="UP000054302"/>
    </source>
</evidence>
<keyword evidence="4" id="KW-1185">Reference proteome</keyword>
<dbReference type="InterPro" id="IPR011333">
    <property type="entry name" value="SKP1/BTB/POZ_sf"/>
</dbReference>
<dbReference type="OrthoDB" id="10295654at2759"/>
<dbReference type="Proteomes" id="UP000054302">
    <property type="component" value="Unassembled WGS sequence"/>
</dbReference>
<organism evidence="3 4">
    <name type="scientific">Exophiala mesophila</name>
    <name type="common">Black yeast-like fungus</name>
    <dbReference type="NCBI Taxonomy" id="212818"/>
    <lineage>
        <taxon>Eukaryota</taxon>
        <taxon>Fungi</taxon>
        <taxon>Dikarya</taxon>
        <taxon>Ascomycota</taxon>
        <taxon>Pezizomycotina</taxon>
        <taxon>Eurotiomycetes</taxon>
        <taxon>Chaetothyriomycetidae</taxon>
        <taxon>Chaetothyriales</taxon>
        <taxon>Herpotrichiellaceae</taxon>
        <taxon>Exophiala</taxon>
    </lineage>
</organism>
<accession>A0A0D1Y799</accession>